<dbReference type="RefSeq" id="WP_189065363.1">
    <property type="nucleotide sequence ID" value="NZ_BMQM01000017.1"/>
</dbReference>
<dbReference type="EMBL" id="BMQM01000017">
    <property type="protein sequence ID" value="GGR62327.1"/>
    <property type="molecule type" value="Genomic_DNA"/>
</dbReference>
<comment type="caution">
    <text evidence="1">The sequence shown here is derived from an EMBL/GenBank/DDBJ whole genome shotgun (WGS) entry which is preliminary data.</text>
</comment>
<name>A0ABQ2RV82_9DEIO</name>
<keyword evidence="2" id="KW-1185">Reference proteome</keyword>
<organism evidence="1 2">
    <name type="scientific">Deinococcus seoulensis</name>
    <dbReference type="NCBI Taxonomy" id="1837379"/>
    <lineage>
        <taxon>Bacteria</taxon>
        <taxon>Thermotogati</taxon>
        <taxon>Deinococcota</taxon>
        <taxon>Deinococci</taxon>
        <taxon>Deinococcales</taxon>
        <taxon>Deinococcaceae</taxon>
        <taxon>Deinococcus</taxon>
    </lineage>
</organism>
<dbReference type="Proteomes" id="UP000634308">
    <property type="component" value="Unassembled WGS sequence"/>
</dbReference>
<proteinExistence type="predicted"/>
<sequence length="74" mass="7965">MTNTVLPPQEIPCPSCGVLLSVSRRTKPGEVARCPECRATSTYQDGTLTPAHPDPVAAPPAWAFAVPGWRWSHP</sequence>
<evidence type="ECO:0000313" key="1">
    <source>
        <dbReference type="EMBL" id="GGR62327.1"/>
    </source>
</evidence>
<gene>
    <name evidence="1" type="ORF">GCM10008959_25370</name>
</gene>
<protein>
    <submittedName>
        <fullName evidence="1">Uncharacterized protein</fullName>
    </submittedName>
</protein>
<accession>A0ABQ2RV82</accession>
<reference evidence="2" key="1">
    <citation type="journal article" date="2019" name="Int. J. Syst. Evol. Microbiol.">
        <title>The Global Catalogue of Microorganisms (GCM) 10K type strain sequencing project: providing services to taxonomists for standard genome sequencing and annotation.</title>
        <authorList>
            <consortium name="The Broad Institute Genomics Platform"/>
            <consortium name="The Broad Institute Genome Sequencing Center for Infectious Disease"/>
            <person name="Wu L."/>
            <person name="Ma J."/>
        </authorList>
    </citation>
    <scope>NUCLEOTIDE SEQUENCE [LARGE SCALE GENOMIC DNA]</scope>
    <source>
        <strain evidence="2">JCM 31404</strain>
    </source>
</reference>
<evidence type="ECO:0000313" key="2">
    <source>
        <dbReference type="Proteomes" id="UP000634308"/>
    </source>
</evidence>